<sequence>MVEPGKVVSIITEARDRRTAPLVLELDLTDGIVETAPADPLSALLSMRRPHLRDVLDGLRRARGDARVRALVVKVTGSIGLAMAQELRGAVAALREAGKLTVAWSETFGEGGHGTVPYYLASAFDRVYLQPTGEVGLTGVALEEPFVRGALDKAGIEPRFAARHEYKTMPNMFVQRGYTPEHRESSQRMVDSIGEQLVEGIAEARGLAADRVRELVDRGPLLAAEALEAGLVDRLAYRDEVYADVRREVGAPDGKVQLRYVARYNRTHGLAGRLPQPGRGQAVVALINGQGPIRLGRSGRGGPLPSQGPAMGSDTIGAAFRAAVRDERVRAIVFRVNSPGGSAVASDAIWREVVLAGRAGKPVVVSMGNVAASGGYYVAMAADTIVAQPGTVTGSIGVVVGKAVINELLERVGIAMGSVADGEHARMFSATKDFSESEWERVNASLDRIYEDFTAKVAEGRGLSREQVDELARGRVWTGADARANGLVDELGGLDLALDLARKRAGLPADAPVRGYPHVTPLERLRPAESSEDRTAAAARFDGWGSLGGLAARLGLPAAGPLTLPGTWEIR</sequence>
<keyword evidence="5" id="KW-0720">Serine protease</keyword>
<organism evidence="9 10">
    <name type="scientific">Thermomonospora echinospora</name>
    <dbReference type="NCBI Taxonomy" id="1992"/>
    <lineage>
        <taxon>Bacteria</taxon>
        <taxon>Bacillati</taxon>
        <taxon>Actinomycetota</taxon>
        <taxon>Actinomycetes</taxon>
        <taxon>Streptosporangiales</taxon>
        <taxon>Thermomonosporaceae</taxon>
        <taxon>Thermomonospora</taxon>
    </lineage>
</organism>
<dbReference type="PIRSF" id="PIRSF001217">
    <property type="entry name" value="Protease_4_SppA"/>
    <property type="match status" value="1"/>
</dbReference>
<evidence type="ECO:0000256" key="1">
    <source>
        <dbReference type="ARBA" id="ARBA00004370"/>
    </source>
</evidence>
<keyword evidence="4" id="KW-0378">Hydrolase</keyword>
<dbReference type="GO" id="GO:0016020">
    <property type="term" value="C:membrane"/>
    <property type="evidence" value="ECO:0007669"/>
    <property type="project" value="UniProtKB-SubCell"/>
</dbReference>
<dbReference type="InterPro" id="IPR004635">
    <property type="entry name" value="Pept_S49_SppA"/>
</dbReference>
<dbReference type="EMBL" id="FNVO01000002">
    <property type="protein sequence ID" value="SEF80404.1"/>
    <property type="molecule type" value="Genomic_DNA"/>
</dbReference>
<feature type="domain" description="Peptidase S49" evidence="8">
    <location>
        <begin position="358"/>
        <end position="506"/>
    </location>
</feature>
<dbReference type="CDD" id="cd07018">
    <property type="entry name" value="S49_SppA_67K_type"/>
    <property type="match status" value="1"/>
</dbReference>
<dbReference type="PANTHER" id="PTHR33209:SF1">
    <property type="entry name" value="PEPTIDASE S49 DOMAIN-CONTAINING PROTEIN"/>
    <property type="match status" value="1"/>
</dbReference>
<dbReference type="OrthoDB" id="9764363at2"/>
<dbReference type="InterPro" id="IPR004634">
    <property type="entry name" value="Pept_S49_pIV"/>
</dbReference>
<comment type="subcellular location">
    <subcellularLocation>
        <location evidence="1">Membrane</location>
    </subcellularLocation>
</comment>
<dbReference type="Gene3D" id="6.20.330.10">
    <property type="match status" value="1"/>
</dbReference>
<dbReference type="InterPro" id="IPR047272">
    <property type="entry name" value="S49_SppA_C"/>
</dbReference>
<protein>
    <submittedName>
        <fullName evidence="9">Signal peptide peptidase A. Serine peptidase. MEROPS family S49</fullName>
    </submittedName>
</protein>
<keyword evidence="10" id="KW-1185">Reference proteome</keyword>
<dbReference type="GO" id="GO:0008236">
    <property type="term" value="F:serine-type peptidase activity"/>
    <property type="evidence" value="ECO:0007669"/>
    <property type="project" value="UniProtKB-KW"/>
</dbReference>
<reference evidence="10" key="1">
    <citation type="submission" date="2016-10" db="EMBL/GenBank/DDBJ databases">
        <authorList>
            <person name="Varghese N."/>
            <person name="Submissions S."/>
        </authorList>
    </citation>
    <scope>NUCLEOTIDE SEQUENCE [LARGE SCALE GENOMIC DNA]</scope>
    <source>
        <strain evidence="10">DSM 43163</strain>
    </source>
</reference>
<evidence type="ECO:0000313" key="10">
    <source>
        <dbReference type="Proteomes" id="UP000236723"/>
    </source>
</evidence>
<accession>A0A1H5UZK8</accession>
<feature type="domain" description="Peptidase S49" evidence="8">
    <location>
        <begin position="97"/>
        <end position="249"/>
    </location>
</feature>
<dbReference type="Pfam" id="PF01343">
    <property type="entry name" value="Peptidase_S49"/>
    <property type="match status" value="2"/>
</dbReference>
<evidence type="ECO:0000256" key="2">
    <source>
        <dbReference type="ARBA" id="ARBA00008683"/>
    </source>
</evidence>
<feature type="active site" description="Proton donor/acceptor" evidence="7">
    <location>
        <position position="167"/>
    </location>
</feature>
<dbReference type="AlphaFoldDB" id="A0A1H5UZK8"/>
<dbReference type="Proteomes" id="UP000236723">
    <property type="component" value="Unassembled WGS sequence"/>
</dbReference>
<dbReference type="PANTHER" id="PTHR33209">
    <property type="entry name" value="PROTEASE 4"/>
    <property type="match status" value="1"/>
</dbReference>
<evidence type="ECO:0000259" key="8">
    <source>
        <dbReference type="Pfam" id="PF01343"/>
    </source>
</evidence>
<proteinExistence type="inferred from homology"/>
<keyword evidence="6" id="KW-0472">Membrane</keyword>
<dbReference type="RefSeq" id="WP_103936407.1">
    <property type="nucleotide sequence ID" value="NZ_FNVO01000002.1"/>
</dbReference>
<dbReference type="InterPro" id="IPR029045">
    <property type="entry name" value="ClpP/crotonase-like_dom_sf"/>
</dbReference>
<dbReference type="InterPro" id="IPR047217">
    <property type="entry name" value="S49_SppA_67K_type_N"/>
</dbReference>
<evidence type="ECO:0000256" key="4">
    <source>
        <dbReference type="ARBA" id="ARBA00022801"/>
    </source>
</evidence>
<comment type="similarity">
    <text evidence="2">Belongs to the peptidase S49 family.</text>
</comment>
<evidence type="ECO:0000256" key="5">
    <source>
        <dbReference type="ARBA" id="ARBA00022825"/>
    </source>
</evidence>
<keyword evidence="3" id="KW-0645">Protease</keyword>
<gene>
    <name evidence="9" type="ORF">SAMN04489712_10299</name>
</gene>
<dbReference type="NCBIfam" id="TIGR00705">
    <property type="entry name" value="SppA_67K"/>
    <property type="match status" value="1"/>
</dbReference>
<evidence type="ECO:0000313" key="9">
    <source>
        <dbReference type="EMBL" id="SEF80404.1"/>
    </source>
</evidence>
<dbReference type="GO" id="GO:0006465">
    <property type="term" value="P:signal peptide processing"/>
    <property type="evidence" value="ECO:0007669"/>
    <property type="project" value="InterPro"/>
</dbReference>
<dbReference type="SUPFAM" id="SSF52096">
    <property type="entry name" value="ClpP/crotonase"/>
    <property type="match status" value="2"/>
</dbReference>
<evidence type="ECO:0000256" key="3">
    <source>
        <dbReference type="ARBA" id="ARBA00022670"/>
    </source>
</evidence>
<dbReference type="InterPro" id="IPR002142">
    <property type="entry name" value="Peptidase_S49"/>
</dbReference>
<feature type="active site" description="Nucleophile" evidence="7">
    <location>
        <position position="373"/>
    </location>
</feature>
<dbReference type="Gene3D" id="3.90.226.10">
    <property type="entry name" value="2-enoyl-CoA Hydratase, Chain A, domain 1"/>
    <property type="match status" value="2"/>
</dbReference>
<evidence type="ECO:0000256" key="6">
    <source>
        <dbReference type="ARBA" id="ARBA00023136"/>
    </source>
</evidence>
<dbReference type="NCBIfam" id="TIGR00706">
    <property type="entry name" value="SppA_dom"/>
    <property type="match status" value="1"/>
</dbReference>
<evidence type="ECO:0000256" key="7">
    <source>
        <dbReference type="PIRSR" id="PIRSR001217-1"/>
    </source>
</evidence>
<name>A0A1H5UZK8_9ACTN</name>
<dbReference type="CDD" id="cd07023">
    <property type="entry name" value="S49_Sppa_N_C"/>
    <property type="match status" value="1"/>
</dbReference>